<dbReference type="Proteomes" id="UP000825598">
    <property type="component" value="Chromosome"/>
</dbReference>
<evidence type="ECO:0000313" key="2">
    <source>
        <dbReference type="Proteomes" id="UP000825598"/>
    </source>
</evidence>
<name>A0ACD1FHS6_MYCFR</name>
<keyword evidence="2" id="KW-1185">Reference proteome</keyword>
<evidence type="ECO:0000313" key="1">
    <source>
        <dbReference type="EMBL" id="QZH66638.1"/>
    </source>
</evidence>
<reference evidence="1" key="1">
    <citation type="submission" date="2021-07" db="EMBL/GenBank/DDBJ databases">
        <title>Complete Genome Sequences of Mycobacterium farcinogenes Isolated from Clinical Specimens from Patients in Thailand.</title>
        <authorList>
            <person name="Sodsai P."/>
        </authorList>
    </citation>
    <scope>NUCLEOTIDE SEQUENCE</scope>
    <source>
        <strain evidence="1">BKK/CU-MFGFA-001</strain>
    </source>
</reference>
<dbReference type="EMBL" id="CP081673">
    <property type="protein sequence ID" value="QZH66638.1"/>
    <property type="molecule type" value="Genomic_DNA"/>
</dbReference>
<proteinExistence type="predicted"/>
<protein>
    <submittedName>
        <fullName evidence="1">LCP family protein</fullName>
    </submittedName>
</protein>
<gene>
    <name evidence="1" type="ORF">K6L26_02765</name>
</gene>
<organism evidence="1 2">
    <name type="scientific">Mycolicibacterium farcinogenes</name>
    <name type="common">Mycobacterium farcinogenes</name>
    <dbReference type="NCBI Taxonomy" id="1802"/>
    <lineage>
        <taxon>Bacteria</taxon>
        <taxon>Bacillati</taxon>
        <taxon>Actinomycetota</taxon>
        <taxon>Actinomycetes</taxon>
        <taxon>Mycobacteriales</taxon>
        <taxon>Mycobacteriaceae</taxon>
        <taxon>Mycolicibacterium</taxon>
    </lineage>
</organism>
<sequence length="450" mass="48373">MRWRSWATPWLQNISAGCADAVGTYISAVDGFTPGRYPDPHSRRPGPRRRDAEPSQVIRRDPNYRPAWPPNPPTPTPPRTPPPPPPPRRQPPPPPPRRPPPPPPPTPPRQRQRPAAPRPAAAPAPARKPRRRRHWGRLVLAVLLIGVLALVGGGLWIDSSLHRIPALADYPERPAAANGTTWLLVGSDSRQNLSPEQQADLATGGDIGNGRTDTILLVHIPGIGSGTPATMVSIPRDSYLPIPGYGEDKVNAAFSLGGAPLLAQTVEQATGLHLDHYAEIGFDGFAGLVDAVGGVRMCPAEPISDPLAGIELPAGCQELDGRSALGYVRTRATPRADLDRMIHQREFMSALLHRATSPEVLLNPLRWQPMARAATNSVAVDENAHVWDLGRLAWAMHGDDMVTTTVPIGEFTGSDSGAVVVWDSDAAGRLFTALANDAAVPEDVIEKPQP</sequence>
<accession>A0ACD1FHS6</accession>